<evidence type="ECO:0000256" key="1">
    <source>
        <dbReference type="ARBA" id="ARBA00004324"/>
    </source>
</evidence>
<keyword evidence="11" id="KW-0508">mRNA splicing</keyword>
<dbReference type="Pfam" id="PF00397">
    <property type="entry name" value="WW"/>
    <property type="match status" value="1"/>
</dbReference>
<feature type="domain" description="WW" evidence="16">
    <location>
        <begin position="124"/>
        <end position="158"/>
    </location>
</feature>
<dbReference type="GO" id="GO:0045087">
    <property type="term" value="P:innate immune response"/>
    <property type="evidence" value="ECO:0007669"/>
    <property type="project" value="UniProtKB-KW"/>
</dbReference>
<keyword evidence="9" id="KW-0805">Transcription regulation</keyword>
<protein>
    <recommendedName>
        <fullName evidence="3">Polyglutamine-binding protein 1</fullName>
    </recommendedName>
    <alternativeName>
        <fullName evidence="13">Polyglutamine tract-binding protein 1</fullName>
    </alternativeName>
</protein>
<evidence type="ECO:0000256" key="8">
    <source>
        <dbReference type="ARBA" id="ARBA00022859"/>
    </source>
</evidence>
<evidence type="ECO:0000256" key="3">
    <source>
        <dbReference type="ARBA" id="ARBA00021117"/>
    </source>
</evidence>
<proteinExistence type="predicted"/>
<dbReference type="GO" id="GO:0016607">
    <property type="term" value="C:nuclear speck"/>
    <property type="evidence" value="ECO:0007669"/>
    <property type="project" value="UniProtKB-SubCell"/>
</dbReference>
<comment type="subunit">
    <text evidence="14">Interacts with POU3F2/Brn-2, ATXN1, TXNL4A, HTT and AR. Interaction with ATXN1 correlates positively with the length of the polyglutamine tract. Interacts with RNA polymerase II large subunit in a phosphorylation-dependent manner. Forms a ternary complex with ATXN1 mutant and phosphorylated RNA polymerase II. Interacts (via C-terminus) with TXNL4A and CD2BP2. Interacts (via WW domain) with ATN1 and SF3B1, and may interact with additional splice factors. Interacts (via WW domain) with WBP11; Leading to reduce interaction between PQBP1 and TXNL4A. Interacts with CAPRIN1. Interacts with DDX1. Interacts with SFPQ. Interacts with KHSRP.</text>
</comment>
<keyword evidence="12" id="KW-0539">Nucleus</keyword>
<dbReference type="PANTHER" id="PTHR21737">
    <property type="entry name" value="POLYGLUTAMINE BINDING PROTEIN 1/MARVEL MEMBRANE-ASSOCIATING DOMAIN CONTAINING 3"/>
    <property type="match status" value="1"/>
</dbReference>
<name>A0A9D4GJU1_DREPO</name>
<dbReference type="AlphaFoldDB" id="A0A9D4GJU1"/>
<dbReference type="GO" id="GO:0043021">
    <property type="term" value="F:ribonucleoprotein complex binding"/>
    <property type="evidence" value="ECO:0007669"/>
    <property type="project" value="TreeGrafter"/>
</dbReference>
<dbReference type="EMBL" id="JAIWYP010000005">
    <property type="protein sequence ID" value="KAH3818731.1"/>
    <property type="molecule type" value="Genomic_DNA"/>
</dbReference>
<evidence type="ECO:0000256" key="5">
    <source>
        <dbReference type="ARBA" id="ARBA00022588"/>
    </source>
</evidence>
<keyword evidence="18" id="KW-1185">Reference proteome</keyword>
<dbReference type="InterPro" id="IPR036020">
    <property type="entry name" value="WW_dom_sf"/>
</dbReference>
<dbReference type="GO" id="GO:0000380">
    <property type="term" value="P:alternative mRNA splicing, via spliceosome"/>
    <property type="evidence" value="ECO:0007669"/>
    <property type="project" value="TreeGrafter"/>
</dbReference>
<dbReference type="Gene3D" id="3.40.30.10">
    <property type="entry name" value="Glutaredoxin"/>
    <property type="match status" value="1"/>
</dbReference>
<evidence type="ECO:0000259" key="16">
    <source>
        <dbReference type="PROSITE" id="PS50020"/>
    </source>
</evidence>
<dbReference type="OrthoDB" id="42462at2759"/>
<evidence type="ECO:0000256" key="15">
    <source>
        <dbReference type="SAM" id="MobiDB-lite"/>
    </source>
</evidence>
<comment type="caution">
    <text evidence="17">The sequence shown here is derived from an EMBL/GenBank/DDBJ whole genome shotgun (WGS) entry which is preliminary data.</text>
</comment>
<gene>
    <name evidence="17" type="ORF">DPMN_120456</name>
</gene>
<evidence type="ECO:0000313" key="17">
    <source>
        <dbReference type="EMBL" id="KAH3818731.1"/>
    </source>
</evidence>
<keyword evidence="10" id="KW-0804">Transcription</keyword>
<evidence type="ECO:0000256" key="14">
    <source>
        <dbReference type="ARBA" id="ARBA00046362"/>
    </source>
</evidence>
<keyword evidence="4" id="KW-0597">Phosphoprotein</keyword>
<reference evidence="17" key="1">
    <citation type="journal article" date="2019" name="bioRxiv">
        <title>The Genome of the Zebra Mussel, Dreissena polymorpha: A Resource for Invasive Species Research.</title>
        <authorList>
            <person name="McCartney M.A."/>
            <person name="Auch B."/>
            <person name="Kono T."/>
            <person name="Mallez S."/>
            <person name="Zhang Y."/>
            <person name="Obille A."/>
            <person name="Becker A."/>
            <person name="Abrahante J.E."/>
            <person name="Garbe J."/>
            <person name="Badalamenti J.P."/>
            <person name="Herman A."/>
            <person name="Mangelson H."/>
            <person name="Liachko I."/>
            <person name="Sullivan S."/>
            <person name="Sone E.D."/>
            <person name="Koren S."/>
            <person name="Silverstein K.A.T."/>
            <person name="Beckman K.B."/>
            <person name="Gohl D.M."/>
        </authorList>
    </citation>
    <scope>NUCLEOTIDE SEQUENCE</scope>
    <source>
        <strain evidence="17">Duluth1</strain>
        <tissue evidence="17">Whole animal</tissue>
    </source>
</reference>
<feature type="compositionally biased region" description="Basic and acidic residues" evidence="15">
    <location>
        <begin position="212"/>
        <end position="227"/>
    </location>
</feature>
<dbReference type="SUPFAM" id="SSF51045">
    <property type="entry name" value="WW domain"/>
    <property type="match status" value="1"/>
</dbReference>
<keyword evidence="6" id="KW-0507">mRNA processing</keyword>
<evidence type="ECO:0000256" key="6">
    <source>
        <dbReference type="ARBA" id="ARBA00022664"/>
    </source>
</evidence>
<evidence type="ECO:0000256" key="9">
    <source>
        <dbReference type="ARBA" id="ARBA00023015"/>
    </source>
</evidence>
<feature type="region of interest" description="Disordered" evidence="15">
    <location>
        <begin position="179"/>
        <end position="296"/>
    </location>
</feature>
<keyword evidence="8" id="KW-0391">Immunity</keyword>
<evidence type="ECO:0000256" key="11">
    <source>
        <dbReference type="ARBA" id="ARBA00023187"/>
    </source>
</evidence>
<dbReference type="PANTHER" id="PTHR21737:SF3">
    <property type="entry name" value="POLYGLUTAMINE-BINDING PROTEIN 1"/>
    <property type="match status" value="1"/>
</dbReference>
<dbReference type="Gene3D" id="2.20.70.10">
    <property type="match status" value="1"/>
</dbReference>
<keyword evidence="5" id="KW-0399">Innate immunity</keyword>
<feature type="compositionally biased region" description="Acidic residues" evidence="15">
    <location>
        <begin position="185"/>
        <end position="198"/>
    </location>
</feature>
<evidence type="ECO:0000256" key="2">
    <source>
        <dbReference type="ARBA" id="ARBA00004463"/>
    </source>
</evidence>
<sequence>MPLPPALAARLQKRGLIREVKDAKPAPLAAGNTQGEEVVEEVFAEDYDDPKKDEPVSPTVGLEAPVNQTTIEEYDNVIREVPACPNRINPYHECSEYCRIRWGLKVWSPTTEMICKRDRMLRKYPLPPEWKEIPDAETDRYYYWNTLTDQVSWLSPIHPRAVITISAEKLHAVMRNDTFAKGDSDSDESDEEEMEVSDSDSSSSSSSDDEEFDRRHEKGRQARERSGGRPGRGRQRDDLDPMDPAAYSDIPRGGWSAGLERSGDAKTGVDSTASGPLFQQRPYPSPGAVLRANRGK</sequence>
<evidence type="ECO:0000256" key="10">
    <source>
        <dbReference type="ARBA" id="ARBA00023163"/>
    </source>
</evidence>
<evidence type="ECO:0000256" key="4">
    <source>
        <dbReference type="ARBA" id="ARBA00022553"/>
    </source>
</evidence>
<organism evidence="17 18">
    <name type="scientific">Dreissena polymorpha</name>
    <name type="common">Zebra mussel</name>
    <name type="synonym">Mytilus polymorpha</name>
    <dbReference type="NCBI Taxonomy" id="45954"/>
    <lineage>
        <taxon>Eukaryota</taxon>
        <taxon>Metazoa</taxon>
        <taxon>Spiralia</taxon>
        <taxon>Lophotrochozoa</taxon>
        <taxon>Mollusca</taxon>
        <taxon>Bivalvia</taxon>
        <taxon>Autobranchia</taxon>
        <taxon>Heteroconchia</taxon>
        <taxon>Euheterodonta</taxon>
        <taxon>Imparidentia</taxon>
        <taxon>Neoheterodontei</taxon>
        <taxon>Myida</taxon>
        <taxon>Dreissenoidea</taxon>
        <taxon>Dreissenidae</taxon>
        <taxon>Dreissena</taxon>
    </lineage>
</organism>
<reference evidence="17" key="2">
    <citation type="submission" date="2020-11" db="EMBL/GenBank/DDBJ databases">
        <authorList>
            <person name="McCartney M.A."/>
            <person name="Auch B."/>
            <person name="Kono T."/>
            <person name="Mallez S."/>
            <person name="Becker A."/>
            <person name="Gohl D.M."/>
            <person name="Silverstein K.A.T."/>
            <person name="Koren S."/>
            <person name="Bechman K.B."/>
            <person name="Herman A."/>
            <person name="Abrahante J.E."/>
            <person name="Garbe J."/>
        </authorList>
    </citation>
    <scope>NUCLEOTIDE SEQUENCE</scope>
    <source>
        <strain evidence="17">Duluth1</strain>
        <tissue evidence="17">Whole animal</tissue>
    </source>
</reference>
<evidence type="ECO:0000256" key="13">
    <source>
        <dbReference type="ARBA" id="ARBA00042167"/>
    </source>
</evidence>
<dbReference type="Proteomes" id="UP000828390">
    <property type="component" value="Unassembled WGS sequence"/>
</dbReference>
<dbReference type="PROSITE" id="PS50020">
    <property type="entry name" value="WW_DOMAIN_2"/>
    <property type="match status" value="1"/>
</dbReference>
<evidence type="ECO:0000256" key="12">
    <source>
        <dbReference type="ARBA" id="ARBA00023242"/>
    </source>
</evidence>
<evidence type="ECO:0000256" key="7">
    <source>
        <dbReference type="ARBA" id="ARBA00022737"/>
    </source>
</evidence>
<comment type="subcellular location">
    <subcellularLocation>
        <location evidence="2">Cytoplasmic granule</location>
    </subcellularLocation>
    <subcellularLocation>
        <location evidence="1">Nucleus speckle</location>
    </subcellularLocation>
</comment>
<dbReference type="GO" id="GO:0005737">
    <property type="term" value="C:cytoplasm"/>
    <property type="evidence" value="ECO:0007669"/>
    <property type="project" value="TreeGrafter"/>
</dbReference>
<evidence type="ECO:0000313" key="18">
    <source>
        <dbReference type="Proteomes" id="UP000828390"/>
    </source>
</evidence>
<accession>A0A9D4GJU1</accession>
<dbReference type="SMART" id="SM00456">
    <property type="entry name" value="WW"/>
    <property type="match status" value="1"/>
</dbReference>
<dbReference type="InterPro" id="IPR001202">
    <property type="entry name" value="WW_dom"/>
</dbReference>
<keyword evidence="7" id="KW-0677">Repeat</keyword>